<reference evidence="3" key="1">
    <citation type="submission" date="2021-02" db="EMBL/GenBank/DDBJ databases">
        <authorList>
            <person name="Nowell W R."/>
        </authorList>
    </citation>
    <scope>NUCLEOTIDE SEQUENCE</scope>
</reference>
<feature type="chain" id="PRO_5036409878" evidence="1">
    <location>
        <begin position="32"/>
        <end position="568"/>
    </location>
</feature>
<sequence>MTSKKANASFICKMFFELAVALLVTLESIQAMPMQVYSNAIFIPNIATSALNSLSPIISLNICECQCYSNSQCITGNYFSTQQQCDLYNANLSQGQLTIMIDTPAVTFTFLNMTTTQTGKEPPNPPDIIQWLFDGDLNDVYGLYNGLVEWKENATDADKAQLWSSPGYAGHGSAVKFSNSYGIVSRNLDLTTTSFTVTAWIWITDAYNTSSDIEIYFLIFLHCAQPAPDRCLYLSLRNGFVTMGFFSDDLSGNNSLEVNQWYHVAFQYDRSNSKQVIYLNGVFEGSRETVGSYSEDTPPILFGSTPQDAFYTFRNGRVDKLTFVSRLMTASELLDEATLVAYYPFDGSYNDMGPNNIHNVYSQSTKFDSDGKINQSLLMNGSSTACFRTKGFYYLGQTNYSFSFSLWIFPYAAAGLILQVSSLEDWCVPMISFDSGYLVAQSLNVQGTYIASTPFKNDLLNTWVHISMTYSSNNGIRLYINGELKSTNLKYTDYAASGQMYSITLGICDLSTTCSNSEDNAAPSDQYQGKIDELKIFSRELTADEICQLATGSSCTATLIGNYNIILP</sequence>
<protein>
    <submittedName>
        <fullName evidence="3">Uncharacterized protein</fullName>
    </submittedName>
</protein>
<dbReference type="Proteomes" id="UP000663828">
    <property type="component" value="Unassembled WGS sequence"/>
</dbReference>
<dbReference type="Proteomes" id="UP000663852">
    <property type="component" value="Unassembled WGS sequence"/>
</dbReference>
<accession>A0A814BVB4</accession>
<comment type="caution">
    <text evidence="3">The sequence shown here is derived from an EMBL/GenBank/DDBJ whole genome shotgun (WGS) entry which is preliminary data.</text>
</comment>
<dbReference type="AlphaFoldDB" id="A0A814BVB4"/>
<evidence type="ECO:0000256" key="1">
    <source>
        <dbReference type="SAM" id="SignalP"/>
    </source>
</evidence>
<keyword evidence="1" id="KW-0732">Signal</keyword>
<dbReference type="Gene3D" id="2.60.120.200">
    <property type="match status" value="2"/>
</dbReference>
<organism evidence="3 4">
    <name type="scientific">Adineta ricciae</name>
    <name type="common">Rotifer</name>
    <dbReference type="NCBI Taxonomy" id="249248"/>
    <lineage>
        <taxon>Eukaryota</taxon>
        <taxon>Metazoa</taxon>
        <taxon>Spiralia</taxon>
        <taxon>Gnathifera</taxon>
        <taxon>Rotifera</taxon>
        <taxon>Eurotatoria</taxon>
        <taxon>Bdelloidea</taxon>
        <taxon>Adinetida</taxon>
        <taxon>Adinetidae</taxon>
        <taxon>Adineta</taxon>
    </lineage>
</organism>
<evidence type="ECO:0000313" key="2">
    <source>
        <dbReference type="EMBL" id="CAF0819549.1"/>
    </source>
</evidence>
<gene>
    <name evidence="2" type="ORF">EDS130_LOCUS5780</name>
    <name evidence="3" type="ORF">XAT740_LOCUS9681</name>
</gene>
<dbReference type="OrthoDB" id="10030431at2759"/>
<proteinExistence type="predicted"/>
<dbReference type="EMBL" id="CAJNOJ010000016">
    <property type="protein sequence ID" value="CAF0819549.1"/>
    <property type="molecule type" value="Genomic_DNA"/>
</dbReference>
<keyword evidence="4" id="KW-1185">Reference proteome</keyword>
<dbReference type="InterPro" id="IPR013320">
    <property type="entry name" value="ConA-like_dom_sf"/>
</dbReference>
<evidence type="ECO:0000313" key="3">
    <source>
        <dbReference type="EMBL" id="CAF0932920.1"/>
    </source>
</evidence>
<evidence type="ECO:0000313" key="4">
    <source>
        <dbReference type="Proteomes" id="UP000663828"/>
    </source>
</evidence>
<dbReference type="Pfam" id="PF13385">
    <property type="entry name" value="Laminin_G_3"/>
    <property type="match status" value="2"/>
</dbReference>
<dbReference type="SUPFAM" id="SSF49899">
    <property type="entry name" value="Concanavalin A-like lectins/glucanases"/>
    <property type="match status" value="2"/>
</dbReference>
<dbReference type="EMBL" id="CAJNOR010000503">
    <property type="protein sequence ID" value="CAF0932920.1"/>
    <property type="molecule type" value="Genomic_DNA"/>
</dbReference>
<feature type="signal peptide" evidence="1">
    <location>
        <begin position="1"/>
        <end position="31"/>
    </location>
</feature>
<name>A0A814BVB4_ADIRI</name>